<gene>
    <name evidence="7" type="ORF">GDO81_023863</name>
</gene>
<dbReference type="InterPro" id="IPR021116">
    <property type="entry name" value="Calcitonin/adrenomedullin"/>
</dbReference>
<dbReference type="EMBL" id="WNYA01002983">
    <property type="protein sequence ID" value="KAG8543713.1"/>
    <property type="molecule type" value="Genomic_DNA"/>
</dbReference>
<evidence type="ECO:0000256" key="3">
    <source>
        <dbReference type="ARBA" id="ARBA00022525"/>
    </source>
</evidence>
<name>A0AAV6ZBT2_ENGPU</name>
<feature type="signal peptide" evidence="6">
    <location>
        <begin position="1"/>
        <end position="26"/>
    </location>
</feature>
<protein>
    <submittedName>
        <fullName evidence="7">Uncharacterized protein</fullName>
    </submittedName>
</protein>
<proteinExistence type="inferred from homology"/>
<keyword evidence="8" id="KW-1185">Reference proteome</keyword>
<evidence type="ECO:0000256" key="4">
    <source>
        <dbReference type="ARBA" id="ARBA00022729"/>
    </source>
</evidence>
<accession>A0AAV6ZBT2</accession>
<comment type="caution">
    <text evidence="7">The sequence shown here is derived from an EMBL/GenBank/DDBJ whole genome shotgun (WGS) entry which is preliminary data.</text>
</comment>
<evidence type="ECO:0000256" key="1">
    <source>
        <dbReference type="ARBA" id="ARBA00004613"/>
    </source>
</evidence>
<comment type="subcellular location">
    <subcellularLocation>
        <location evidence="1">Secreted</location>
    </subcellularLocation>
</comment>
<evidence type="ECO:0000256" key="2">
    <source>
        <dbReference type="ARBA" id="ARBA00009222"/>
    </source>
</evidence>
<keyword evidence="5" id="KW-1015">Disulfide bond</keyword>
<dbReference type="GO" id="GO:0005615">
    <property type="term" value="C:extracellular space"/>
    <property type="evidence" value="ECO:0007669"/>
    <property type="project" value="TreeGrafter"/>
</dbReference>
<dbReference type="PANTHER" id="PTHR10505">
    <property type="entry name" value="CALCITONIN-RELATED"/>
    <property type="match status" value="1"/>
</dbReference>
<sequence length="74" mass="8261">MMVVLKISSLVAVLGLLVCQMYSAQATPVRLGMESLPERLRVSDYEARRLLSALVKEFVKMTAEEMEQASDGNR</sequence>
<keyword evidence="4 6" id="KW-0732">Signal</keyword>
<comment type="similarity">
    <text evidence="2">Belongs to the calcitonin family.</text>
</comment>
<dbReference type="InterPro" id="IPR021117">
    <property type="entry name" value="Calcitonin-like"/>
</dbReference>
<evidence type="ECO:0000256" key="6">
    <source>
        <dbReference type="SAM" id="SignalP"/>
    </source>
</evidence>
<dbReference type="PANTHER" id="PTHR10505:SF16">
    <property type="entry name" value="CALCITONIN"/>
    <property type="match status" value="1"/>
</dbReference>
<evidence type="ECO:0000256" key="5">
    <source>
        <dbReference type="ARBA" id="ARBA00023157"/>
    </source>
</evidence>
<evidence type="ECO:0000313" key="8">
    <source>
        <dbReference type="Proteomes" id="UP000824782"/>
    </source>
</evidence>
<dbReference type="GO" id="GO:0005179">
    <property type="term" value="F:hormone activity"/>
    <property type="evidence" value="ECO:0007669"/>
    <property type="project" value="InterPro"/>
</dbReference>
<evidence type="ECO:0000313" key="7">
    <source>
        <dbReference type="EMBL" id="KAG8543713.1"/>
    </source>
</evidence>
<dbReference type="Pfam" id="PF00214">
    <property type="entry name" value="Calc_CGRP_IAPP"/>
    <property type="match status" value="1"/>
</dbReference>
<reference evidence="7" key="1">
    <citation type="thesis" date="2020" institute="ProQuest LLC" country="789 East Eisenhower Parkway, Ann Arbor, MI, USA">
        <title>Comparative Genomics and Chromosome Evolution.</title>
        <authorList>
            <person name="Mudd A.B."/>
        </authorList>
    </citation>
    <scope>NUCLEOTIDE SEQUENCE</scope>
    <source>
        <strain evidence="7">237g6f4</strain>
        <tissue evidence="7">Blood</tissue>
    </source>
</reference>
<dbReference type="AlphaFoldDB" id="A0AAV6ZBT2"/>
<dbReference type="Proteomes" id="UP000824782">
    <property type="component" value="Unassembled WGS sequence"/>
</dbReference>
<dbReference type="GO" id="GO:0031716">
    <property type="term" value="F:calcitonin receptor binding"/>
    <property type="evidence" value="ECO:0007669"/>
    <property type="project" value="TreeGrafter"/>
</dbReference>
<feature type="chain" id="PRO_5043540783" evidence="6">
    <location>
        <begin position="27"/>
        <end position="74"/>
    </location>
</feature>
<keyword evidence="3" id="KW-0964">Secreted</keyword>
<dbReference type="GO" id="GO:0007189">
    <property type="term" value="P:adenylate cyclase-activating G protein-coupled receptor signaling pathway"/>
    <property type="evidence" value="ECO:0007669"/>
    <property type="project" value="TreeGrafter"/>
</dbReference>
<organism evidence="7 8">
    <name type="scientific">Engystomops pustulosus</name>
    <name type="common">Tungara frog</name>
    <name type="synonym">Physalaemus pustulosus</name>
    <dbReference type="NCBI Taxonomy" id="76066"/>
    <lineage>
        <taxon>Eukaryota</taxon>
        <taxon>Metazoa</taxon>
        <taxon>Chordata</taxon>
        <taxon>Craniata</taxon>
        <taxon>Vertebrata</taxon>
        <taxon>Euteleostomi</taxon>
        <taxon>Amphibia</taxon>
        <taxon>Batrachia</taxon>
        <taxon>Anura</taxon>
        <taxon>Neobatrachia</taxon>
        <taxon>Hyloidea</taxon>
        <taxon>Leptodactylidae</taxon>
        <taxon>Leiuperinae</taxon>
        <taxon>Engystomops</taxon>
    </lineage>
</organism>
<dbReference type="GO" id="GO:0051480">
    <property type="term" value="P:regulation of cytosolic calcium ion concentration"/>
    <property type="evidence" value="ECO:0007669"/>
    <property type="project" value="TreeGrafter"/>
</dbReference>